<dbReference type="Gene3D" id="2.120.10.30">
    <property type="entry name" value="TolB, C-terminal domain"/>
    <property type="match status" value="3"/>
</dbReference>
<dbReference type="Proteomes" id="UP001516620">
    <property type="component" value="Unassembled WGS sequence"/>
</dbReference>
<comment type="caution">
    <text evidence="3">The sequence shown here is derived from an EMBL/GenBank/DDBJ whole genome shotgun (WGS) entry which is preliminary data.</text>
</comment>
<evidence type="ECO:0000256" key="1">
    <source>
        <dbReference type="ARBA" id="ARBA00022737"/>
    </source>
</evidence>
<evidence type="ECO:0000259" key="2">
    <source>
        <dbReference type="Pfam" id="PF07833"/>
    </source>
</evidence>
<evidence type="ECO:0000313" key="3">
    <source>
        <dbReference type="EMBL" id="MBM6994423.1"/>
    </source>
</evidence>
<keyword evidence="1" id="KW-0677">Repeat</keyword>
<dbReference type="InterPro" id="IPR001258">
    <property type="entry name" value="NHL_repeat"/>
</dbReference>
<accession>A0ABS2H268</accession>
<protein>
    <recommendedName>
        <fullName evidence="2">Copper amine oxidase-like N-terminal domain-containing protein</fullName>
    </recommendedName>
</protein>
<gene>
    <name evidence="3" type="ORF">IM700_001945</name>
</gene>
<dbReference type="InterPro" id="IPR012854">
    <property type="entry name" value="Cu_amine_oxidase-like_N"/>
</dbReference>
<keyword evidence="4" id="KW-1185">Reference proteome</keyword>
<dbReference type="SUPFAM" id="SSF101898">
    <property type="entry name" value="NHL repeat"/>
    <property type="match status" value="1"/>
</dbReference>
<dbReference type="RefSeq" id="WP_193415512.1">
    <property type="nucleotide sequence ID" value="NZ_JADCNN020000001.1"/>
</dbReference>
<dbReference type="EMBL" id="JADCNN020000001">
    <property type="protein sequence ID" value="MBM6994423.1"/>
    <property type="molecule type" value="Genomic_DNA"/>
</dbReference>
<reference evidence="3 4" key="1">
    <citation type="submission" date="2021-01" db="EMBL/GenBank/DDBJ databases">
        <title>Paenibacillus sp.nov. isolated from the rhizosphere soil of tomato plant.</title>
        <authorList>
            <person name="Thin K.K."/>
            <person name="Zhang X."/>
            <person name="He S."/>
        </authorList>
    </citation>
    <scope>NUCLEOTIDE SEQUENCE [LARGE SCALE GENOMIC DNA]</scope>
    <source>
        <strain evidence="3 4">DXFW5</strain>
    </source>
</reference>
<evidence type="ECO:0000313" key="4">
    <source>
        <dbReference type="Proteomes" id="UP001516620"/>
    </source>
</evidence>
<dbReference type="SUPFAM" id="SSF55383">
    <property type="entry name" value="Copper amine oxidase, domain N"/>
    <property type="match status" value="1"/>
</dbReference>
<feature type="domain" description="Copper amine oxidase-like N-terminal" evidence="2">
    <location>
        <begin position="396"/>
        <end position="484"/>
    </location>
</feature>
<dbReference type="PANTHER" id="PTHR13833">
    <property type="match status" value="1"/>
</dbReference>
<dbReference type="InterPro" id="IPR011042">
    <property type="entry name" value="6-blade_b-propeller_TolB-like"/>
</dbReference>
<proteinExistence type="predicted"/>
<organism evidence="3 4">
    <name type="scientific">Paenibacillus rhizolycopersici</name>
    <dbReference type="NCBI Taxonomy" id="2780073"/>
    <lineage>
        <taxon>Bacteria</taxon>
        <taxon>Bacillati</taxon>
        <taxon>Bacillota</taxon>
        <taxon>Bacilli</taxon>
        <taxon>Bacillales</taxon>
        <taxon>Paenibacillaceae</taxon>
        <taxon>Paenibacillus</taxon>
    </lineage>
</organism>
<dbReference type="PANTHER" id="PTHR13833:SF71">
    <property type="entry name" value="NHL DOMAIN-CONTAINING PROTEIN"/>
    <property type="match status" value="1"/>
</dbReference>
<dbReference type="InterPro" id="IPR036582">
    <property type="entry name" value="Mao_N_sf"/>
</dbReference>
<sequence>MLMKAVRFSVRTALLSAGLLIGLSGSVLSPIPVGWALASSVTDKMIEPTGLAFASDGTLLAADAGAKRILAWEGTAWTAYTGLATETENGGYRDGSIGQALFERPAFLISDNRGTVYVSDPDNQVIRKVKNGTVYTFAGTGEAGYRDGAAKEAQFHNPTGIALDGEGNLYVADTLNHVIRRIAPDGTVSTWAGQPGEKGGYTNGDRSSTRFNEPVGLAWGDNGLYVADSGNQVIRHIRAEGVVTYAGVPGQPDRDTGYLSGGYRNGEREQARFNHPTGLAYGDGVLYVADRLNHRIRAITPTGRVVTLDFGKAEALIPVTGNLTEQPAGSLTTGRLAQPYGLTYRSGDLYMSDAIGGVVRKIQVSADALPVLRSGVDLLDTVDLEPARDQLQVWFDGQLVRFSGAAQPITRQEHIYLPVRELFEAWGAQVTWSEDREELSLKKGTWQVAFSARQSGVLRIGGKFYVESRFLIDAFDYLVVWDEEFHALVIGSD</sequence>
<dbReference type="Pfam" id="PF01436">
    <property type="entry name" value="NHL"/>
    <property type="match status" value="1"/>
</dbReference>
<dbReference type="Pfam" id="PF07833">
    <property type="entry name" value="Cu_amine_oxidN1"/>
    <property type="match status" value="1"/>
</dbReference>
<name>A0ABS2H268_9BACL</name>